<name>A0A832ZBH8_9EURY</name>
<dbReference type="GO" id="GO:0005524">
    <property type="term" value="F:ATP binding"/>
    <property type="evidence" value="ECO:0007669"/>
    <property type="project" value="UniProtKB-KW"/>
</dbReference>
<proteinExistence type="predicted"/>
<evidence type="ECO:0000313" key="2">
    <source>
        <dbReference type="Proteomes" id="UP000649326"/>
    </source>
</evidence>
<comment type="caution">
    <text evidence="1">The sequence shown here is derived from an EMBL/GenBank/DDBJ whole genome shotgun (WGS) entry which is preliminary data.</text>
</comment>
<keyword evidence="1" id="KW-0067">ATP-binding</keyword>
<dbReference type="Gene3D" id="3.40.50.300">
    <property type="entry name" value="P-loop containing nucleotide triphosphate hydrolases"/>
    <property type="match status" value="1"/>
</dbReference>
<gene>
    <name evidence="1" type="ORF">EYH13_02525</name>
</gene>
<dbReference type="Proteomes" id="UP000649326">
    <property type="component" value="Unassembled WGS sequence"/>
</dbReference>
<dbReference type="SUPFAM" id="SSF52540">
    <property type="entry name" value="P-loop containing nucleoside triphosphate hydrolases"/>
    <property type="match status" value="1"/>
</dbReference>
<evidence type="ECO:0000313" key="1">
    <source>
        <dbReference type="EMBL" id="HIP75026.1"/>
    </source>
</evidence>
<organism evidence="1 2">
    <name type="scientific">Thermococcus paralvinellae</name>
    <dbReference type="NCBI Taxonomy" id="582419"/>
    <lineage>
        <taxon>Archaea</taxon>
        <taxon>Methanobacteriati</taxon>
        <taxon>Methanobacteriota</taxon>
        <taxon>Thermococci</taxon>
        <taxon>Thermococcales</taxon>
        <taxon>Thermococcaceae</taxon>
        <taxon>Thermococcus</taxon>
    </lineage>
</organism>
<dbReference type="AlphaFoldDB" id="A0A832ZBH8"/>
<dbReference type="EMBL" id="DQUG01000105">
    <property type="protein sequence ID" value="HIP75026.1"/>
    <property type="molecule type" value="Genomic_DNA"/>
</dbReference>
<sequence>MIEVRNLWHIYEGRKIALRDVSLTIENEILALVGPNGSG</sequence>
<accession>A0A832ZBH8</accession>
<keyword evidence="1" id="KW-0547">Nucleotide-binding</keyword>
<reference evidence="1" key="1">
    <citation type="journal article" date="2020" name="ISME J.">
        <title>Gammaproteobacteria mediating utilization of methyl-, sulfur- and petroleum organic compounds in deep ocean hydrothermal plumes.</title>
        <authorList>
            <person name="Zhou Z."/>
            <person name="Liu Y."/>
            <person name="Pan J."/>
            <person name="Cron B.R."/>
            <person name="Toner B.M."/>
            <person name="Anantharaman K."/>
            <person name="Breier J.A."/>
            <person name="Dick G.J."/>
            <person name="Li M."/>
        </authorList>
    </citation>
    <scope>NUCLEOTIDE SEQUENCE</scope>
    <source>
        <strain evidence="1">SZUA-1451</strain>
    </source>
</reference>
<dbReference type="InterPro" id="IPR027417">
    <property type="entry name" value="P-loop_NTPase"/>
</dbReference>
<feature type="non-terminal residue" evidence="1">
    <location>
        <position position="39"/>
    </location>
</feature>
<protein>
    <submittedName>
        <fullName evidence="1">ABC transporter ATP-binding protein</fullName>
    </submittedName>
</protein>